<evidence type="ECO:0000313" key="2">
    <source>
        <dbReference type="EMBL" id="CAE7267582.1"/>
    </source>
</evidence>
<dbReference type="OrthoDB" id="435328at2759"/>
<gene>
    <name evidence="2" type="ORF">SNEC2469_LOCUS6335</name>
</gene>
<accession>A0A812MLF3</accession>
<keyword evidence="3" id="KW-1185">Reference proteome</keyword>
<sequence>MSIPEDEEGEDLPDQFQDYKVSSWNQPAGVAGSKSVKKDSLESLLAEDLYEQRYGFPVEHETEELQEQDRDGEGLSQKLAEVKQLYEVKYGVDLDDEESVQYDAQGTPWLEVRGTGCPRDMRVERLERMLENVKGLYAESYGRDVDTEYDADGTPWSVTEGTGVPRDCRVERLEQKLAEVKQLYEVKYGVEVDTEESVQYDAKGTPWLEVRGTGCPRDMRVERLERMLENVKGLYAESYGRDIDTEYDADGTPWSVTEGTGVPRDCRVERLEQKLAEVKQLYKVKYGVEVDTEESVQYDVQGTPWLEVRGTGFPRDMRVERLERMLENVKGLYAESYGRDVDTEYDADGTPWSVTEGTGVPRDCRVERLEQKLNEANLLFAARYGQSALASQPDIVPQGGDFAYDEDGTLWIKSVTTGRLGHMEVPSEGTLADMLTEVKVLCNERFAAKPTEETQSSWSDEDGAPWVQVGSSSGGVATTDKDKLFEGTCSLQ</sequence>
<evidence type="ECO:0000256" key="1">
    <source>
        <dbReference type="SAM" id="MobiDB-lite"/>
    </source>
</evidence>
<protein>
    <submittedName>
        <fullName evidence="2">Uncharacterized protein</fullName>
    </submittedName>
</protein>
<organism evidence="2 3">
    <name type="scientific">Symbiodinium necroappetens</name>
    <dbReference type="NCBI Taxonomy" id="1628268"/>
    <lineage>
        <taxon>Eukaryota</taxon>
        <taxon>Sar</taxon>
        <taxon>Alveolata</taxon>
        <taxon>Dinophyceae</taxon>
        <taxon>Suessiales</taxon>
        <taxon>Symbiodiniaceae</taxon>
        <taxon>Symbiodinium</taxon>
    </lineage>
</organism>
<name>A0A812MLF3_9DINO</name>
<dbReference type="AlphaFoldDB" id="A0A812MLF3"/>
<dbReference type="Proteomes" id="UP000601435">
    <property type="component" value="Unassembled WGS sequence"/>
</dbReference>
<feature type="region of interest" description="Disordered" evidence="1">
    <location>
        <begin position="450"/>
        <end position="480"/>
    </location>
</feature>
<proteinExistence type="predicted"/>
<dbReference type="EMBL" id="CAJNJA010011182">
    <property type="protein sequence ID" value="CAE7267582.1"/>
    <property type="molecule type" value="Genomic_DNA"/>
</dbReference>
<comment type="caution">
    <text evidence="2">The sequence shown here is derived from an EMBL/GenBank/DDBJ whole genome shotgun (WGS) entry which is preliminary data.</text>
</comment>
<reference evidence="2" key="1">
    <citation type="submission" date="2021-02" db="EMBL/GenBank/DDBJ databases">
        <authorList>
            <person name="Dougan E. K."/>
            <person name="Rhodes N."/>
            <person name="Thang M."/>
            <person name="Chan C."/>
        </authorList>
    </citation>
    <scope>NUCLEOTIDE SEQUENCE</scope>
</reference>
<feature type="compositionally biased region" description="Acidic residues" evidence="1">
    <location>
        <begin position="1"/>
        <end position="13"/>
    </location>
</feature>
<evidence type="ECO:0000313" key="3">
    <source>
        <dbReference type="Proteomes" id="UP000601435"/>
    </source>
</evidence>
<feature type="region of interest" description="Disordered" evidence="1">
    <location>
        <begin position="1"/>
        <end position="37"/>
    </location>
</feature>